<dbReference type="AlphaFoldDB" id="A0A9Q0EJV3"/>
<proteinExistence type="predicted"/>
<evidence type="ECO:0000259" key="2">
    <source>
        <dbReference type="SMART" id="SM00589"/>
    </source>
</evidence>
<comment type="caution">
    <text evidence="3">The sequence shown here is derived from an EMBL/GenBank/DDBJ whole genome shotgun (WGS) entry which is preliminary data.</text>
</comment>
<dbReference type="InterPro" id="IPR043136">
    <property type="entry name" value="B30.2/SPRY_sf"/>
</dbReference>
<feature type="domain" description="SPRY-associated" evidence="2">
    <location>
        <begin position="48"/>
        <end position="101"/>
    </location>
</feature>
<evidence type="ECO:0000313" key="4">
    <source>
        <dbReference type="Proteomes" id="UP001148018"/>
    </source>
</evidence>
<evidence type="ECO:0000313" key="3">
    <source>
        <dbReference type="EMBL" id="KAJ3608264.1"/>
    </source>
</evidence>
<dbReference type="Pfam" id="PF13765">
    <property type="entry name" value="PRY"/>
    <property type="match status" value="1"/>
</dbReference>
<feature type="region of interest" description="Disordered" evidence="1">
    <location>
        <begin position="1"/>
        <end position="28"/>
    </location>
</feature>
<feature type="compositionally biased region" description="Basic and acidic residues" evidence="1">
    <location>
        <begin position="209"/>
        <end position="222"/>
    </location>
</feature>
<dbReference type="InterPro" id="IPR013320">
    <property type="entry name" value="ConA-like_dom_sf"/>
</dbReference>
<protein>
    <recommendedName>
        <fullName evidence="2">SPRY-associated domain-containing protein</fullName>
    </recommendedName>
</protein>
<dbReference type="PRINTS" id="PR01407">
    <property type="entry name" value="BUTYPHLNCDUF"/>
</dbReference>
<dbReference type="SUPFAM" id="SSF49899">
    <property type="entry name" value="Concanavalin A-like lectins/glucanases"/>
    <property type="match status" value="1"/>
</dbReference>
<evidence type="ECO:0000256" key="1">
    <source>
        <dbReference type="SAM" id="MobiDB-lite"/>
    </source>
</evidence>
<dbReference type="Proteomes" id="UP001148018">
    <property type="component" value="Unassembled WGS sequence"/>
</dbReference>
<dbReference type="OrthoDB" id="8908842at2759"/>
<sequence>MPNPPSAATGSAKSRRRSIKNEQKKPDIPVYVPNVPEPTCRAELLQHWVDLSLDDKTANKMLWISEGGSKVTRRTEEICPVFDRPERYEYSPQVLCKEGIWQARGYWEVECSGWVAVGASYERAGRRASAGEPGILGPVLVSQLLPGVVRRGVPGHPGPGFLLHTGDVRRPARRRHLLLRRPRGGTGPTEHPAAPRGQAPPPQDPAGHLGRDPVHGHPAEED</sequence>
<name>A0A9Q0EJV3_9TELE</name>
<dbReference type="SMART" id="SM00589">
    <property type="entry name" value="PRY"/>
    <property type="match status" value="1"/>
</dbReference>
<keyword evidence="4" id="KW-1185">Reference proteome</keyword>
<organism evidence="3 4">
    <name type="scientific">Muraenolepis orangiensis</name>
    <name type="common">Patagonian moray cod</name>
    <dbReference type="NCBI Taxonomy" id="630683"/>
    <lineage>
        <taxon>Eukaryota</taxon>
        <taxon>Metazoa</taxon>
        <taxon>Chordata</taxon>
        <taxon>Craniata</taxon>
        <taxon>Vertebrata</taxon>
        <taxon>Euteleostomi</taxon>
        <taxon>Actinopterygii</taxon>
        <taxon>Neopterygii</taxon>
        <taxon>Teleostei</taxon>
        <taxon>Neoteleostei</taxon>
        <taxon>Acanthomorphata</taxon>
        <taxon>Zeiogadaria</taxon>
        <taxon>Gadariae</taxon>
        <taxon>Gadiformes</taxon>
        <taxon>Muraenolepidoidei</taxon>
        <taxon>Muraenolepididae</taxon>
        <taxon>Muraenolepis</taxon>
    </lineage>
</organism>
<feature type="compositionally biased region" description="Polar residues" evidence="1">
    <location>
        <begin position="1"/>
        <end position="12"/>
    </location>
</feature>
<gene>
    <name evidence="3" type="ORF">NHX12_025313</name>
</gene>
<dbReference type="EMBL" id="JANIIK010000040">
    <property type="protein sequence ID" value="KAJ3608264.1"/>
    <property type="molecule type" value="Genomic_DNA"/>
</dbReference>
<reference evidence="3" key="1">
    <citation type="submission" date="2022-07" db="EMBL/GenBank/DDBJ databases">
        <title>Chromosome-level genome of Muraenolepis orangiensis.</title>
        <authorList>
            <person name="Kim J."/>
        </authorList>
    </citation>
    <scope>NUCLEOTIDE SEQUENCE</scope>
    <source>
        <strain evidence="3">KU_S4_2022</strain>
        <tissue evidence="3">Muscle</tissue>
    </source>
</reference>
<dbReference type="InterPro" id="IPR003879">
    <property type="entry name" value="Butyrophylin_SPRY"/>
</dbReference>
<feature type="region of interest" description="Disordered" evidence="1">
    <location>
        <begin position="179"/>
        <end position="222"/>
    </location>
</feature>
<accession>A0A9Q0EJV3</accession>
<dbReference type="Gene3D" id="2.60.120.920">
    <property type="match status" value="1"/>
</dbReference>
<dbReference type="InterPro" id="IPR006574">
    <property type="entry name" value="PRY"/>
</dbReference>